<dbReference type="AlphaFoldDB" id="A0AAV2PXL6"/>
<proteinExistence type="predicted"/>
<dbReference type="SUPFAM" id="SSF101447">
    <property type="entry name" value="Formin homology 2 domain (FH2 domain)"/>
    <property type="match status" value="1"/>
</dbReference>
<feature type="compositionally biased region" description="Low complexity" evidence="1">
    <location>
        <begin position="567"/>
        <end position="581"/>
    </location>
</feature>
<accession>A0AAV2PXL6</accession>
<dbReference type="SUPFAM" id="SSF48371">
    <property type="entry name" value="ARM repeat"/>
    <property type="match status" value="1"/>
</dbReference>
<dbReference type="PANTHER" id="PTHR46345">
    <property type="entry name" value="INVERTED FORMIN-2"/>
    <property type="match status" value="1"/>
</dbReference>
<dbReference type="Proteomes" id="UP001497623">
    <property type="component" value="Unassembled WGS sequence"/>
</dbReference>
<name>A0AAV2PXL6_MEGNR</name>
<dbReference type="Pfam" id="PF06371">
    <property type="entry name" value="Drf_GBD"/>
    <property type="match status" value="1"/>
</dbReference>
<dbReference type="SMART" id="SM01139">
    <property type="entry name" value="Drf_FH3"/>
    <property type="match status" value="1"/>
</dbReference>
<dbReference type="EMBL" id="CAXKWB010001982">
    <property type="protein sequence ID" value="CAL4065974.1"/>
    <property type="molecule type" value="Genomic_DNA"/>
</dbReference>
<dbReference type="GO" id="GO:0003779">
    <property type="term" value="F:actin binding"/>
    <property type="evidence" value="ECO:0007669"/>
    <property type="project" value="InterPro"/>
</dbReference>
<dbReference type="SMART" id="SM01140">
    <property type="entry name" value="Drf_GBD"/>
    <property type="match status" value="1"/>
</dbReference>
<comment type="caution">
    <text evidence="3">The sequence shown here is derived from an EMBL/GenBank/DDBJ whole genome shotgun (WGS) entry which is preliminary data.</text>
</comment>
<dbReference type="InterPro" id="IPR016024">
    <property type="entry name" value="ARM-type_fold"/>
</dbReference>
<feature type="non-terminal residue" evidence="3">
    <location>
        <position position="623"/>
    </location>
</feature>
<feature type="domain" description="GBD/FH3" evidence="2">
    <location>
        <begin position="110"/>
        <end position="458"/>
    </location>
</feature>
<keyword evidence="4" id="KW-1185">Reference proteome</keyword>
<reference evidence="3 4" key="1">
    <citation type="submission" date="2024-05" db="EMBL/GenBank/DDBJ databases">
        <authorList>
            <person name="Wallberg A."/>
        </authorList>
    </citation>
    <scope>NUCLEOTIDE SEQUENCE [LARGE SCALE GENOMIC DNA]</scope>
</reference>
<dbReference type="GO" id="GO:0030036">
    <property type="term" value="P:actin cytoskeleton organization"/>
    <property type="evidence" value="ECO:0007669"/>
    <property type="project" value="InterPro"/>
</dbReference>
<dbReference type="InterPro" id="IPR011989">
    <property type="entry name" value="ARM-like"/>
</dbReference>
<feature type="region of interest" description="Disordered" evidence="1">
    <location>
        <begin position="522"/>
        <end position="623"/>
    </location>
</feature>
<evidence type="ECO:0000313" key="3">
    <source>
        <dbReference type="EMBL" id="CAL4065974.1"/>
    </source>
</evidence>
<dbReference type="PANTHER" id="PTHR46345:SF8">
    <property type="entry name" value="FORMIN 3, ISOFORM B"/>
    <property type="match status" value="1"/>
</dbReference>
<gene>
    <name evidence="3" type="ORF">MNOR_LOCUS5221</name>
</gene>
<protein>
    <recommendedName>
        <fullName evidence="2">GBD/FH3 domain-containing protein</fullName>
    </recommendedName>
</protein>
<dbReference type="InterPro" id="IPR010473">
    <property type="entry name" value="GTPase-bd"/>
</dbReference>
<dbReference type="GO" id="GO:0031267">
    <property type="term" value="F:small GTPase binding"/>
    <property type="evidence" value="ECO:0007669"/>
    <property type="project" value="InterPro"/>
</dbReference>
<feature type="compositionally biased region" description="Low complexity" evidence="1">
    <location>
        <begin position="550"/>
        <end position="559"/>
    </location>
</feature>
<organism evidence="3 4">
    <name type="scientific">Meganyctiphanes norvegica</name>
    <name type="common">Northern krill</name>
    <name type="synonym">Thysanopoda norvegica</name>
    <dbReference type="NCBI Taxonomy" id="48144"/>
    <lineage>
        <taxon>Eukaryota</taxon>
        <taxon>Metazoa</taxon>
        <taxon>Ecdysozoa</taxon>
        <taxon>Arthropoda</taxon>
        <taxon>Crustacea</taxon>
        <taxon>Multicrustacea</taxon>
        <taxon>Malacostraca</taxon>
        <taxon>Eumalacostraca</taxon>
        <taxon>Eucarida</taxon>
        <taxon>Euphausiacea</taxon>
        <taxon>Euphausiidae</taxon>
        <taxon>Meganyctiphanes</taxon>
    </lineage>
</organism>
<dbReference type="Gene3D" id="1.25.10.10">
    <property type="entry name" value="Leucine-rich Repeat Variant"/>
    <property type="match status" value="1"/>
</dbReference>
<dbReference type="Pfam" id="PF06367">
    <property type="entry name" value="Drf_FH3"/>
    <property type="match status" value="1"/>
</dbReference>
<sequence>MKLAQYFCEDESKFQIHDVTSVFNTLCDKIATSRKENEEEREREKAASLGVEVCRDFNQKAGKAVDVSRRRIRRRQKVSGVGASIGLESERKKSTGLINMKAIQTYGWPYCVAKELEVCIQSTSNYANHKLNTKIHGASSHKRVKEFTYIHQLYDIILGNLANWDADTCVALLRMPSVSNYSGIKKLMQLANKEWLEDFLNLDGLGVLFESLERLSDKGFSSITDALLQLECVLCVKAVMNSESGLEHIINSDNYTRKLAKALDSKNMLVKKQVFELLSALCMYSQKGHDLSLDALNNYKVFKKQRYRFQLVLEELREAEVVDYQTTLVAFINCLILGAQHLPTRVALRNEFIGLDLERILKELVDIEDEQLNIQIQAFELALHEDTESLYGDEQGLNHYDLFNLLFSKVRDTPQALHLLTLLHNLTKLDPENPESDSVWSLLERVGTRASEGTLTSTWAENVAPSQNAHRSVSTQTLRLSTSVQAFLKKAKEEKLPNASEDGLLKQVSPKSSCINEEVLAPESPDQHCPRHIQSAFNSSTATDRIRVESPTSDTDSALPPSPPPDFLASPSTASSPTISLSPPPPPPMPGIIAQPPPPPPPPPPPSVMVGGPPPPPPPPPLP</sequence>
<dbReference type="Gene3D" id="1.20.58.2220">
    <property type="entry name" value="Formin, FH2 domain"/>
    <property type="match status" value="1"/>
</dbReference>
<dbReference type="InterPro" id="IPR042201">
    <property type="entry name" value="FH2_Formin_sf"/>
</dbReference>
<feature type="compositionally biased region" description="Pro residues" evidence="1">
    <location>
        <begin position="582"/>
        <end position="623"/>
    </location>
</feature>
<evidence type="ECO:0000259" key="2">
    <source>
        <dbReference type="PROSITE" id="PS51232"/>
    </source>
</evidence>
<dbReference type="InterPro" id="IPR014768">
    <property type="entry name" value="GBD/FH3_dom"/>
</dbReference>
<evidence type="ECO:0000313" key="4">
    <source>
        <dbReference type="Proteomes" id="UP001497623"/>
    </source>
</evidence>
<dbReference type="InterPro" id="IPR010472">
    <property type="entry name" value="FH3_dom"/>
</dbReference>
<evidence type="ECO:0000256" key="1">
    <source>
        <dbReference type="SAM" id="MobiDB-lite"/>
    </source>
</evidence>
<dbReference type="PROSITE" id="PS51232">
    <property type="entry name" value="GBD_FH3"/>
    <property type="match status" value="1"/>
</dbReference>